<evidence type="ECO:0000256" key="5">
    <source>
        <dbReference type="ARBA" id="ARBA00023136"/>
    </source>
</evidence>
<evidence type="ECO:0000313" key="8">
    <source>
        <dbReference type="EMBL" id="SEN63169.1"/>
    </source>
</evidence>
<dbReference type="EMBL" id="FOCQ01000016">
    <property type="protein sequence ID" value="SEN63169.1"/>
    <property type="molecule type" value="Genomic_DNA"/>
</dbReference>
<evidence type="ECO:0000256" key="3">
    <source>
        <dbReference type="ARBA" id="ARBA00022692"/>
    </source>
</evidence>
<dbReference type="Pfam" id="PF00482">
    <property type="entry name" value="T2SSF"/>
    <property type="match status" value="1"/>
</dbReference>
<gene>
    <name evidence="8" type="ORF">SAMN05444955_11612</name>
</gene>
<name>A0A1H8I3Y5_9BACL</name>
<dbReference type="AlphaFoldDB" id="A0A1H8I3Y5"/>
<feature type="domain" description="Type II secretion system protein GspF" evidence="7">
    <location>
        <begin position="160"/>
        <end position="286"/>
    </location>
</feature>
<proteinExistence type="predicted"/>
<keyword evidence="2" id="KW-1003">Cell membrane</keyword>
<dbReference type="PANTHER" id="PTHR35007:SF2">
    <property type="entry name" value="PILUS ASSEMBLE PROTEIN"/>
    <property type="match status" value="1"/>
</dbReference>
<protein>
    <submittedName>
        <fullName evidence="8">Tight adherence protein C</fullName>
    </submittedName>
</protein>
<dbReference type="Proteomes" id="UP000199695">
    <property type="component" value="Unassembled WGS sequence"/>
</dbReference>
<dbReference type="Gene3D" id="1.20.81.30">
    <property type="entry name" value="Type II secretion system (T2SS), domain F"/>
    <property type="match status" value="1"/>
</dbReference>
<evidence type="ECO:0000256" key="1">
    <source>
        <dbReference type="ARBA" id="ARBA00004651"/>
    </source>
</evidence>
<dbReference type="InterPro" id="IPR042094">
    <property type="entry name" value="T2SS_GspF_sf"/>
</dbReference>
<keyword evidence="3 6" id="KW-0812">Transmembrane</keyword>
<evidence type="ECO:0000256" key="6">
    <source>
        <dbReference type="SAM" id="Phobius"/>
    </source>
</evidence>
<feature type="transmembrane region" description="Helical" evidence="6">
    <location>
        <begin position="102"/>
        <end position="122"/>
    </location>
</feature>
<reference evidence="8 9" key="1">
    <citation type="submission" date="2016-10" db="EMBL/GenBank/DDBJ databases">
        <authorList>
            <person name="de Groot N.N."/>
        </authorList>
    </citation>
    <scope>NUCLEOTIDE SEQUENCE [LARGE SCALE GENOMIC DNA]</scope>
    <source>
        <strain evidence="8 9">DSM 46701</strain>
    </source>
</reference>
<organism evidence="8 9">
    <name type="scientific">Lihuaxuella thermophila</name>
    <dbReference type="NCBI Taxonomy" id="1173111"/>
    <lineage>
        <taxon>Bacteria</taxon>
        <taxon>Bacillati</taxon>
        <taxon>Bacillota</taxon>
        <taxon>Bacilli</taxon>
        <taxon>Bacillales</taxon>
        <taxon>Thermoactinomycetaceae</taxon>
        <taxon>Lihuaxuella</taxon>
    </lineage>
</organism>
<dbReference type="GO" id="GO:0005886">
    <property type="term" value="C:plasma membrane"/>
    <property type="evidence" value="ECO:0007669"/>
    <property type="project" value="UniProtKB-SubCell"/>
</dbReference>
<comment type="subcellular location">
    <subcellularLocation>
        <location evidence="1">Cell membrane</location>
        <topology evidence="1">Multi-pass membrane protein</topology>
    </subcellularLocation>
</comment>
<feature type="transmembrane region" description="Helical" evidence="6">
    <location>
        <begin position="269"/>
        <end position="295"/>
    </location>
</feature>
<sequence length="305" mass="34405">MIIFMVLFLAWISLIIAAFSYIKFREQKQQIDRYLDEKFDKVVLKAKDDDKLINRAIKWFDQLAPVGNKIQLLSDPVELEEHLLKAGYPYGLTVDRIQGAKIVFALIGLGFGFFGVILGLPLASFALVFYPLIGYCIPILGIRLLAKRRQEQIRYDLPDFLDMMSITLQAGMSLDSALMYFVNTSKGPLSEELAKMNQEIRFGVQREVAYRALLSRTESPELDSLIQSMIQAHNLGTPISETFAQQAEEMRKMRGERAKEAAGKAEPKISIVGGLIIAPSIVLLIIGSFVLKYFFSDDSPFKGMF</sequence>
<dbReference type="STRING" id="1173111.SAMN05444955_11612"/>
<keyword evidence="5 6" id="KW-0472">Membrane</keyword>
<keyword evidence="4 6" id="KW-1133">Transmembrane helix</keyword>
<dbReference type="OrthoDB" id="2574794at2"/>
<dbReference type="RefSeq" id="WP_089971669.1">
    <property type="nucleotide sequence ID" value="NZ_FOCQ01000016.1"/>
</dbReference>
<keyword evidence="9" id="KW-1185">Reference proteome</keyword>
<feature type="transmembrane region" description="Helical" evidence="6">
    <location>
        <begin position="128"/>
        <end position="146"/>
    </location>
</feature>
<dbReference type="PANTHER" id="PTHR35007">
    <property type="entry name" value="INTEGRAL MEMBRANE PROTEIN-RELATED"/>
    <property type="match status" value="1"/>
</dbReference>
<evidence type="ECO:0000256" key="4">
    <source>
        <dbReference type="ARBA" id="ARBA00022989"/>
    </source>
</evidence>
<evidence type="ECO:0000256" key="2">
    <source>
        <dbReference type="ARBA" id="ARBA00022475"/>
    </source>
</evidence>
<accession>A0A1H8I3Y5</accession>
<evidence type="ECO:0000259" key="7">
    <source>
        <dbReference type="Pfam" id="PF00482"/>
    </source>
</evidence>
<feature type="transmembrane region" description="Helical" evidence="6">
    <location>
        <begin position="6"/>
        <end position="24"/>
    </location>
</feature>
<evidence type="ECO:0000313" key="9">
    <source>
        <dbReference type="Proteomes" id="UP000199695"/>
    </source>
</evidence>
<dbReference type="InterPro" id="IPR018076">
    <property type="entry name" value="T2SS_GspF_dom"/>
</dbReference>